<protein>
    <submittedName>
        <fullName evidence="8">DNA-binding transcriptional activator DevR/DosR</fullName>
    </submittedName>
</protein>
<dbReference type="PRINTS" id="PR00038">
    <property type="entry name" value="HTHLUXR"/>
</dbReference>
<feature type="domain" description="Response regulatory" evidence="7">
    <location>
        <begin position="19"/>
        <end position="133"/>
    </location>
</feature>
<keyword evidence="4" id="KW-0804">Transcription</keyword>
<name>A0ABX8ELH8_9ACTN</name>
<proteinExistence type="predicted"/>
<keyword evidence="3 8" id="KW-0238">DNA-binding</keyword>
<keyword evidence="2" id="KW-0805">Transcription regulation</keyword>
<dbReference type="SMART" id="SM00448">
    <property type="entry name" value="REC"/>
    <property type="match status" value="1"/>
</dbReference>
<dbReference type="InterPro" id="IPR001789">
    <property type="entry name" value="Sig_transdc_resp-reg_receiver"/>
</dbReference>
<dbReference type="SUPFAM" id="SSF52172">
    <property type="entry name" value="CheY-like"/>
    <property type="match status" value="1"/>
</dbReference>
<dbReference type="InterPro" id="IPR000792">
    <property type="entry name" value="Tscrpt_reg_LuxR_C"/>
</dbReference>
<dbReference type="SMART" id="SM00421">
    <property type="entry name" value="HTH_LUXR"/>
    <property type="match status" value="1"/>
</dbReference>
<dbReference type="Gene3D" id="3.40.50.2300">
    <property type="match status" value="1"/>
</dbReference>
<organism evidence="8 9">
    <name type="scientific">Nocardioides aquaticus</name>
    <dbReference type="NCBI Taxonomy" id="160826"/>
    <lineage>
        <taxon>Bacteria</taxon>
        <taxon>Bacillati</taxon>
        <taxon>Actinomycetota</taxon>
        <taxon>Actinomycetes</taxon>
        <taxon>Propionibacteriales</taxon>
        <taxon>Nocardioidaceae</taxon>
        <taxon>Nocardioides</taxon>
    </lineage>
</organism>
<gene>
    <name evidence="8" type="primary">devR_7</name>
    <name evidence="8" type="ORF">ENKNEFLB_03777</name>
</gene>
<dbReference type="SUPFAM" id="SSF46894">
    <property type="entry name" value="C-terminal effector domain of the bipartite response regulators"/>
    <property type="match status" value="1"/>
</dbReference>
<evidence type="ECO:0000256" key="2">
    <source>
        <dbReference type="ARBA" id="ARBA00023015"/>
    </source>
</evidence>
<evidence type="ECO:0000256" key="5">
    <source>
        <dbReference type="PROSITE-ProRule" id="PRU00169"/>
    </source>
</evidence>
<dbReference type="RefSeq" id="WP_214056753.1">
    <property type="nucleotide sequence ID" value="NZ_BAAAHS010000069.1"/>
</dbReference>
<evidence type="ECO:0000256" key="1">
    <source>
        <dbReference type="ARBA" id="ARBA00022553"/>
    </source>
</evidence>
<evidence type="ECO:0000259" key="6">
    <source>
        <dbReference type="PROSITE" id="PS50043"/>
    </source>
</evidence>
<dbReference type="Pfam" id="PF00072">
    <property type="entry name" value="Response_reg"/>
    <property type="match status" value="1"/>
</dbReference>
<dbReference type="CDD" id="cd17535">
    <property type="entry name" value="REC_NarL-like"/>
    <property type="match status" value="1"/>
</dbReference>
<dbReference type="GO" id="GO:0003677">
    <property type="term" value="F:DNA binding"/>
    <property type="evidence" value="ECO:0007669"/>
    <property type="project" value="UniProtKB-KW"/>
</dbReference>
<evidence type="ECO:0000256" key="3">
    <source>
        <dbReference type="ARBA" id="ARBA00023125"/>
    </source>
</evidence>
<sequence length="237" mass="24450">MPALIQDPVQPDAPARVVRVLLVDDHELVLRGLRSLLDAEPDLEVAGEAGDVAGAMRELRRVAPDLAVVDVRLPDGDGAEVCRAALAQGTAVVVLTAFDDEAAVAGVLAAGASGVLLKGAGGERILAGMRQVAAGGTLPLPPVRPRGAGPEGTPPAGVVAAADSVGIVPGTRPALWRLTPRERAVLDLMAEGLSNRRIAGELQISEKTVKNHVTGMLSKLGVARRTQAVALLLRQRD</sequence>
<evidence type="ECO:0000259" key="7">
    <source>
        <dbReference type="PROSITE" id="PS50110"/>
    </source>
</evidence>
<dbReference type="InterPro" id="IPR016032">
    <property type="entry name" value="Sig_transdc_resp-reg_C-effctor"/>
</dbReference>
<evidence type="ECO:0000256" key="4">
    <source>
        <dbReference type="ARBA" id="ARBA00023163"/>
    </source>
</evidence>
<feature type="domain" description="HTH luxR-type" evidence="6">
    <location>
        <begin position="171"/>
        <end position="236"/>
    </location>
</feature>
<keyword evidence="1 5" id="KW-0597">Phosphoprotein</keyword>
<keyword evidence="9" id="KW-1185">Reference proteome</keyword>
<dbReference type="InterPro" id="IPR058245">
    <property type="entry name" value="NreC/VraR/RcsB-like_REC"/>
</dbReference>
<evidence type="ECO:0000313" key="9">
    <source>
        <dbReference type="Proteomes" id="UP000679307"/>
    </source>
</evidence>
<reference evidence="8 9" key="1">
    <citation type="submission" date="2021-05" db="EMBL/GenBank/DDBJ databases">
        <title>Complete genome of Nocardioides aquaticus KCTC 9944T isolated from meromictic and hypersaline Ekho Lake, Antarctica.</title>
        <authorList>
            <person name="Hwang K."/>
            <person name="Kim K.M."/>
            <person name="Choe H."/>
        </authorList>
    </citation>
    <scope>NUCLEOTIDE SEQUENCE [LARGE SCALE GENOMIC DNA]</scope>
    <source>
        <strain evidence="8 9">KCTC 9944</strain>
    </source>
</reference>
<accession>A0ABX8ELH8</accession>
<dbReference type="PANTHER" id="PTHR43214">
    <property type="entry name" value="TWO-COMPONENT RESPONSE REGULATOR"/>
    <property type="match status" value="1"/>
</dbReference>
<dbReference type="CDD" id="cd06170">
    <property type="entry name" value="LuxR_C_like"/>
    <property type="match status" value="1"/>
</dbReference>
<dbReference type="InterPro" id="IPR039420">
    <property type="entry name" value="WalR-like"/>
</dbReference>
<feature type="modified residue" description="4-aspartylphosphate" evidence="5">
    <location>
        <position position="70"/>
    </location>
</feature>
<dbReference type="PROSITE" id="PS50110">
    <property type="entry name" value="RESPONSE_REGULATORY"/>
    <property type="match status" value="1"/>
</dbReference>
<dbReference type="InterPro" id="IPR011006">
    <property type="entry name" value="CheY-like_superfamily"/>
</dbReference>
<dbReference type="PROSITE" id="PS50043">
    <property type="entry name" value="HTH_LUXR_2"/>
    <property type="match status" value="1"/>
</dbReference>
<evidence type="ECO:0000313" key="8">
    <source>
        <dbReference type="EMBL" id="QVT81369.1"/>
    </source>
</evidence>
<dbReference type="PANTHER" id="PTHR43214:SF24">
    <property type="entry name" value="TRANSCRIPTIONAL REGULATORY PROTEIN NARL-RELATED"/>
    <property type="match status" value="1"/>
</dbReference>
<dbReference type="EMBL" id="CP075371">
    <property type="protein sequence ID" value="QVT81369.1"/>
    <property type="molecule type" value="Genomic_DNA"/>
</dbReference>
<dbReference type="Pfam" id="PF00196">
    <property type="entry name" value="GerE"/>
    <property type="match status" value="1"/>
</dbReference>
<dbReference type="Proteomes" id="UP000679307">
    <property type="component" value="Chromosome"/>
</dbReference>